<dbReference type="Proteomes" id="UP001472677">
    <property type="component" value="Unassembled WGS sequence"/>
</dbReference>
<evidence type="ECO:0000313" key="1">
    <source>
        <dbReference type="EMBL" id="KAK8504648.1"/>
    </source>
</evidence>
<comment type="caution">
    <text evidence="1">The sequence shown here is derived from an EMBL/GenBank/DDBJ whole genome shotgun (WGS) entry which is preliminary data.</text>
</comment>
<protein>
    <submittedName>
        <fullName evidence="1">Uncharacterized protein</fullName>
    </submittedName>
</protein>
<gene>
    <name evidence="1" type="ORF">V6N12_046897</name>
</gene>
<dbReference type="EMBL" id="JBBPBM010000137">
    <property type="protein sequence ID" value="KAK8504648.1"/>
    <property type="molecule type" value="Genomic_DNA"/>
</dbReference>
<keyword evidence="2" id="KW-1185">Reference proteome</keyword>
<sequence length="83" mass="9152">MVTLGVHFSGSRSFIICKVTVGGDHCSKEIKKKSHLLPLFELDSTLTLSITIKRALQIAFAAPASSECICNSFESYVKDEFRV</sequence>
<name>A0ABR2BC05_9ROSI</name>
<reference evidence="1 2" key="1">
    <citation type="journal article" date="2024" name="G3 (Bethesda)">
        <title>Genome assembly of Hibiscus sabdariffa L. provides insights into metabolisms of medicinal natural products.</title>
        <authorList>
            <person name="Kim T."/>
        </authorList>
    </citation>
    <scope>NUCLEOTIDE SEQUENCE [LARGE SCALE GENOMIC DNA]</scope>
    <source>
        <strain evidence="1">TK-2024</strain>
        <tissue evidence="1">Old leaves</tissue>
    </source>
</reference>
<organism evidence="1 2">
    <name type="scientific">Hibiscus sabdariffa</name>
    <name type="common">roselle</name>
    <dbReference type="NCBI Taxonomy" id="183260"/>
    <lineage>
        <taxon>Eukaryota</taxon>
        <taxon>Viridiplantae</taxon>
        <taxon>Streptophyta</taxon>
        <taxon>Embryophyta</taxon>
        <taxon>Tracheophyta</taxon>
        <taxon>Spermatophyta</taxon>
        <taxon>Magnoliopsida</taxon>
        <taxon>eudicotyledons</taxon>
        <taxon>Gunneridae</taxon>
        <taxon>Pentapetalae</taxon>
        <taxon>rosids</taxon>
        <taxon>malvids</taxon>
        <taxon>Malvales</taxon>
        <taxon>Malvaceae</taxon>
        <taxon>Malvoideae</taxon>
        <taxon>Hibiscus</taxon>
    </lineage>
</organism>
<proteinExistence type="predicted"/>
<accession>A0ABR2BC05</accession>
<evidence type="ECO:0000313" key="2">
    <source>
        <dbReference type="Proteomes" id="UP001472677"/>
    </source>
</evidence>